<gene>
    <name evidence="1" type="ORF">GCM10023156_14340</name>
</gene>
<proteinExistence type="predicted"/>
<reference evidence="2" key="1">
    <citation type="journal article" date="2019" name="Int. J. Syst. Evol. Microbiol.">
        <title>The Global Catalogue of Microorganisms (GCM) 10K type strain sequencing project: providing services to taxonomists for standard genome sequencing and annotation.</title>
        <authorList>
            <consortium name="The Broad Institute Genomics Platform"/>
            <consortium name="The Broad Institute Genome Sequencing Center for Infectious Disease"/>
            <person name="Wu L."/>
            <person name="Ma J."/>
        </authorList>
    </citation>
    <scope>NUCLEOTIDE SEQUENCE [LARGE SCALE GENOMIC DNA]</scope>
    <source>
        <strain evidence="2">JCM 17759</strain>
    </source>
</reference>
<evidence type="ECO:0000313" key="1">
    <source>
        <dbReference type="EMBL" id="GAA4449572.1"/>
    </source>
</evidence>
<organism evidence="1 2">
    <name type="scientific">Novipirellula rosea</name>
    <dbReference type="NCBI Taxonomy" id="1031540"/>
    <lineage>
        <taxon>Bacteria</taxon>
        <taxon>Pseudomonadati</taxon>
        <taxon>Planctomycetota</taxon>
        <taxon>Planctomycetia</taxon>
        <taxon>Pirellulales</taxon>
        <taxon>Pirellulaceae</taxon>
        <taxon>Novipirellula</taxon>
    </lineage>
</organism>
<keyword evidence="2" id="KW-1185">Reference proteome</keyword>
<sequence length="90" mass="10007">MRVQYDRDHGARNAVGHFPGLANQRRVASMDSVEIPDADHAAANRISHFGKRENFRHVSESVKKGRRRVEQCAGQGRAVTLGRTAIGHYA</sequence>
<dbReference type="Proteomes" id="UP001500840">
    <property type="component" value="Unassembled WGS sequence"/>
</dbReference>
<evidence type="ECO:0000313" key="2">
    <source>
        <dbReference type="Proteomes" id="UP001500840"/>
    </source>
</evidence>
<dbReference type="EMBL" id="BAABGA010000018">
    <property type="protein sequence ID" value="GAA4449572.1"/>
    <property type="molecule type" value="Genomic_DNA"/>
</dbReference>
<accession>A0ABP8MHK2</accession>
<name>A0ABP8MHK2_9BACT</name>
<comment type="caution">
    <text evidence="1">The sequence shown here is derived from an EMBL/GenBank/DDBJ whole genome shotgun (WGS) entry which is preliminary data.</text>
</comment>
<protein>
    <submittedName>
        <fullName evidence="1">Uncharacterized protein</fullName>
    </submittedName>
</protein>